<protein>
    <submittedName>
        <fullName evidence="2">Cyclic lactone autoinducer peptide</fullName>
    </submittedName>
</protein>
<organism evidence="2 3">
    <name type="scientific">Paenibacillus sophorae</name>
    <dbReference type="NCBI Taxonomy" id="1333845"/>
    <lineage>
        <taxon>Bacteria</taxon>
        <taxon>Bacillati</taxon>
        <taxon>Bacillota</taxon>
        <taxon>Bacilli</taxon>
        <taxon>Bacillales</taxon>
        <taxon>Paenibacillaceae</taxon>
        <taxon>Paenibacillus</taxon>
    </lineage>
</organism>
<evidence type="ECO:0000313" key="4">
    <source>
        <dbReference type="Proteomes" id="UP000683429"/>
    </source>
</evidence>
<evidence type="ECO:0000313" key="2">
    <source>
        <dbReference type="EMBL" id="SEN47342.1"/>
    </source>
</evidence>
<proteinExistence type="predicted"/>
<dbReference type="RefSeq" id="WP_090833765.1">
    <property type="nucleotide sequence ID" value="NZ_CP076607.1"/>
</dbReference>
<reference evidence="2 3" key="1">
    <citation type="submission" date="2016-10" db="EMBL/GenBank/DDBJ databases">
        <authorList>
            <person name="de Groot N.N."/>
        </authorList>
    </citation>
    <scope>NUCLEOTIDE SEQUENCE [LARGE SCALE GENOMIC DNA]</scope>
    <source>
        <strain evidence="2 3">CGMCC 1.10238</strain>
    </source>
</reference>
<dbReference type="AlphaFoldDB" id="A0A1H8GTH2"/>
<evidence type="ECO:0000313" key="3">
    <source>
        <dbReference type="Proteomes" id="UP000198809"/>
    </source>
</evidence>
<dbReference type="InterPro" id="IPR009229">
    <property type="entry name" value="AgrD"/>
</dbReference>
<keyword evidence="4" id="KW-1185">Reference proteome</keyword>
<dbReference type="EMBL" id="FODH01000001">
    <property type="protein sequence ID" value="SEN47342.1"/>
    <property type="molecule type" value="Genomic_DNA"/>
</dbReference>
<gene>
    <name evidence="1" type="ORF">KP014_20750</name>
    <name evidence="2" type="ORF">SAMN04487895_101641</name>
</gene>
<sequence>MKSKYKIMSILGTVLTVFAVVQTATASWTILHGEDVPEDMK</sequence>
<dbReference type="Proteomes" id="UP000198809">
    <property type="component" value="Unassembled WGS sequence"/>
</dbReference>
<dbReference type="Proteomes" id="UP000683429">
    <property type="component" value="Chromosome"/>
</dbReference>
<name>A0A1H8GTH2_9BACL</name>
<evidence type="ECO:0000313" key="1">
    <source>
        <dbReference type="EMBL" id="QWU14339.1"/>
    </source>
</evidence>
<dbReference type="STRING" id="1333845.SAMN04487895_101641"/>
<reference evidence="1 4" key="2">
    <citation type="submission" date="2021-06" db="EMBL/GenBank/DDBJ databases">
        <title>Whole genome sequence of Paenibacillus sophorae DSM23020 for comparative genomics.</title>
        <authorList>
            <person name="Kim M.-J."/>
            <person name="Lee G."/>
            <person name="Shin J.-H."/>
        </authorList>
    </citation>
    <scope>NUCLEOTIDE SEQUENCE [LARGE SCALE GENOMIC DNA]</scope>
    <source>
        <strain evidence="1 4">DSM 23020</strain>
    </source>
</reference>
<dbReference type="EMBL" id="CP076607">
    <property type="protein sequence ID" value="QWU14339.1"/>
    <property type="molecule type" value="Genomic_DNA"/>
</dbReference>
<dbReference type="NCBIfam" id="TIGR04223">
    <property type="entry name" value="quorum_AgrD"/>
    <property type="match status" value="1"/>
</dbReference>
<accession>A0A1H8GTH2</accession>